<evidence type="ECO:0000313" key="2">
    <source>
        <dbReference type="Proteomes" id="UP000284785"/>
    </source>
</evidence>
<proteinExistence type="predicted"/>
<organism evidence="1 2">
    <name type="scientific">Bacteroides thetaiotaomicron</name>
    <dbReference type="NCBI Taxonomy" id="818"/>
    <lineage>
        <taxon>Bacteria</taxon>
        <taxon>Pseudomonadati</taxon>
        <taxon>Bacteroidota</taxon>
        <taxon>Bacteroidia</taxon>
        <taxon>Bacteroidales</taxon>
        <taxon>Bacteroidaceae</taxon>
        <taxon>Bacteroides</taxon>
    </lineage>
</organism>
<accession>A0A414HRH1</accession>
<dbReference type="EMBL" id="QSJP01000004">
    <property type="protein sequence ID" value="RHD89868.1"/>
    <property type="molecule type" value="Genomic_DNA"/>
</dbReference>
<name>A0A414HRH1_BACT4</name>
<reference evidence="1 2" key="1">
    <citation type="submission" date="2018-08" db="EMBL/GenBank/DDBJ databases">
        <title>A genome reference for cultivated species of the human gut microbiota.</title>
        <authorList>
            <person name="Zou Y."/>
            <person name="Xue W."/>
            <person name="Luo G."/>
        </authorList>
    </citation>
    <scope>NUCLEOTIDE SEQUENCE [LARGE SCALE GENOMIC DNA]</scope>
    <source>
        <strain evidence="1 2">AM30-26</strain>
    </source>
</reference>
<dbReference type="RefSeq" id="WP_118214475.1">
    <property type="nucleotide sequence ID" value="NZ_JANUON010000005.1"/>
</dbReference>
<dbReference type="AlphaFoldDB" id="A0A414HRH1"/>
<evidence type="ECO:0000313" key="1">
    <source>
        <dbReference type="EMBL" id="RHD89868.1"/>
    </source>
</evidence>
<dbReference type="Proteomes" id="UP000284785">
    <property type="component" value="Unassembled WGS sequence"/>
</dbReference>
<gene>
    <name evidence="1" type="ORF">DW780_06955</name>
</gene>
<protein>
    <submittedName>
        <fullName evidence="1">Uncharacterized protein</fullName>
    </submittedName>
</protein>
<comment type="caution">
    <text evidence="1">The sequence shown here is derived from an EMBL/GenBank/DDBJ whole genome shotgun (WGS) entry which is preliminary data.</text>
</comment>
<sequence>MKVRYSKTVSQQCRYYEVENIFEYMVSVYLNGNISTFTALFKELEKEARKDFIDYLFYEVSPQFHIEILKATI</sequence>